<keyword evidence="2" id="KW-1185">Reference proteome</keyword>
<gene>
    <name evidence="1" type="ORF">T05_11636</name>
</gene>
<comment type="caution">
    <text evidence="1">The sequence shown here is derived from an EMBL/GenBank/DDBJ whole genome shotgun (WGS) entry which is preliminary data.</text>
</comment>
<dbReference type="AlphaFoldDB" id="A0A0V0TEB4"/>
<feature type="non-terminal residue" evidence="1">
    <location>
        <position position="129"/>
    </location>
</feature>
<dbReference type="Proteomes" id="UP000055048">
    <property type="component" value="Unassembled WGS sequence"/>
</dbReference>
<name>A0A0V0TEB4_9BILA</name>
<feature type="non-terminal residue" evidence="1">
    <location>
        <position position="1"/>
    </location>
</feature>
<evidence type="ECO:0000313" key="2">
    <source>
        <dbReference type="Proteomes" id="UP000055048"/>
    </source>
</evidence>
<sequence>GPQYFQYVRSGGTANVRFPQILAAAVHIPHRCLVSLCHCMKTARNNITDRLLICIVNIIGVFLHASLPELHALSVYSNFSLFSHLVGLCKHESENSALPDMPGPVDQSGASVWNRVTGAANVKAEATLH</sequence>
<proteinExistence type="predicted"/>
<reference evidence="1 2" key="1">
    <citation type="submission" date="2015-01" db="EMBL/GenBank/DDBJ databases">
        <title>Evolution of Trichinella species and genotypes.</title>
        <authorList>
            <person name="Korhonen P.K."/>
            <person name="Edoardo P."/>
            <person name="Giuseppe L.R."/>
            <person name="Gasser R.B."/>
        </authorList>
    </citation>
    <scope>NUCLEOTIDE SEQUENCE [LARGE SCALE GENOMIC DNA]</scope>
    <source>
        <strain evidence="1">ISS417</strain>
    </source>
</reference>
<dbReference type="OrthoDB" id="10556983at2759"/>
<protein>
    <submittedName>
        <fullName evidence="1">Uncharacterized protein</fullName>
    </submittedName>
</protein>
<accession>A0A0V0TEB4</accession>
<evidence type="ECO:0000313" key="1">
    <source>
        <dbReference type="EMBL" id="KRX37357.1"/>
    </source>
</evidence>
<dbReference type="EMBL" id="JYDJ01000314">
    <property type="protein sequence ID" value="KRX37357.1"/>
    <property type="molecule type" value="Genomic_DNA"/>
</dbReference>
<organism evidence="1 2">
    <name type="scientific">Trichinella murrelli</name>
    <dbReference type="NCBI Taxonomy" id="144512"/>
    <lineage>
        <taxon>Eukaryota</taxon>
        <taxon>Metazoa</taxon>
        <taxon>Ecdysozoa</taxon>
        <taxon>Nematoda</taxon>
        <taxon>Enoplea</taxon>
        <taxon>Dorylaimia</taxon>
        <taxon>Trichinellida</taxon>
        <taxon>Trichinellidae</taxon>
        <taxon>Trichinella</taxon>
    </lineage>
</organism>